<dbReference type="InterPro" id="IPR007844">
    <property type="entry name" value="AsmA"/>
</dbReference>
<feature type="domain" description="AsmA" evidence="2">
    <location>
        <begin position="6"/>
        <end position="640"/>
    </location>
</feature>
<evidence type="ECO:0000313" key="4">
    <source>
        <dbReference type="Proteomes" id="UP000503278"/>
    </source>
</evidence>
<dbReference type="KEGG" id="mrob:HH214_20375"/>
<dbReference type="Pfam" id="PF05170">
    <property type="entry name" value="AsmA"/>
    <property type="match status" value="1"/>
</dbReference>
<dbReference type="PANTHER" id="PTHR30441">
    <property type="entry name" value="DUF748 DOMAIN-CONTAINING PROTEIN"/>
    <property type="match status" value="1"/>
</dbReference>
<evidence type="ECO:0000259" key="2">
    <source>
        <dbReference type="Pfam" id="PF05170"/>
    </source>
</evidence>
<feature type="transmembrane region" description="Helical" evidence="1">
    <location>
        <begin position="12"/>
        <end position="32"/>
    </location>
</feature>
<name>A0A7L5EAU8_9SPHI</name>
<dbReference type="AlphaFoldDB" id="A0A7L5EAU8"/>
<keyword evidence="1" id="KW-0812">Transmembrane</keyword>
<keyword evidence="1" id="KW-1133">Transmembrane helix</keyword>
<reference evidence="3 4" key="1">
    <citation type="submission" date="2020-04" db="EMBL/GenBank/DDBJ databases">
        <title>Genome sequencing of novel species.</title>
        <authorList>
            <person name="Heo J."/>
            <person name="Kim S.-J."/>
            <person name="Kim J.-S."/>
            <person name="Hong S.-B."/>
            <person name="Kwon S.-W."/>
        </authorList>
    </citation>
    <scope>NUCLEOTIDE SEQUENCE [LARGE SCALE GENOMIC DNA]</scope>
    <source>
        <strain evidence="3 4">F39-2</strain>
    </source>
</reference>
<organism evidence="3 4">
    <name type="scientific">Mucilaginibacter robiniae</name>
    <dbReference type="NCBI Taxonomy" id="2728022"/>
    <lineage>
        <taxon>Bacteria</taxon>
        <taxon>Pseudomonadati</taxon>
        <taxon>Bacteroidota</taxon>
        <taxon>Sphingobacteriia</taxon>
        <taxon>Sphingobacteriales</taxon>
        <taxon>Sphingobacteriaceae</taxon>
        <taxon>Mucilaginibacter</taxon>
    </lineage>
</organism>
<dbReference type="Proteomes" id="UP000503278">
    <property type="component" value="Chromosome"/>
</dbReference>
<keyword evidence="1" id="KW-0472">Membrane</keyword>
<dbReference type="RefSeq" id="WP_169610783.1">
    <property type="nucleotide sequence ID" value="NZ_CP051682.1"/>
</dbReference>
<dbReference type="PANTHER" id="PTHR30441:SF8">
    <property type="entry name" value="DUF748 DOMAIN-CONTAINING PROTEIN"/>
    <property type="match status" value="1"/>
</dbReference>
<accession>A0A7L5EAU8</accession>
<dbReference type="GO" id="GO:0090313">
    <property type="term" value="P:regulation of protein targeting to membrane"/>
    <property type="evidence" value="ECO:0007669"/>
    <property type="project" value="TreeGrafter"/>
</dbReference>
<gene>
    <name evidence="3" type="ORF">HH214_20375</name>
</gene>
<dbReference type="EMBL" id="CP051682">
    <property type="protein sequence ID" value="QJD98063.1"/>
    <property type="molecule type" value="Genomic_DNA"/>
</dbReference>
<sequence length="807" mass="88420">MPKWLKTILKILAVLVGVIVLITLSLTLYITFNKKKVLALVNQELNKNLNGTITIGDMQPSFFQGFPNVSLTLKNVLVRDKRWPEHHHTLLDAKNFNVGVNTAALLRGAISVNHIDISNAAIDLYTDSTGYSNTDLFKKKNKPKDKSNDNSSSSAEFGKISLNNVSFALNNQKKNKLFAFDINNLEGKMTYPDSGWHADLQLKVQAQSLAFNTDNGAFIKGEFIAGRLIAGYNEDTKKISVVSDALSIGNDQFAINAIFKTGGKPVNFDIRVAANQILWKHAASLLAANITQTLNKFNLAKPIAVKAQIAGSFGGGDPLLNVTGNVVNNTVTTPGGVINNCSFTGVFTNNYQNGKGLNDENSAIKLYHLTGKYNNLPFSIDTGSIINLHKPIAVGNIKSSFPISNLNGLAGDDIAKFGAGTASLQLHYKADIIDFRLKKPVVSGDINIKDASFTYVPRNLALTHTSLSMRFAGNDLILSNIKLQSGHSSLTMEGRVSNFLNFYYDAPEKVLLTWQVHSPQIHLAEFLGFLSAKKHVSKVVHKRTSNNIIDQLGDVLDKGNAVMHIQIDRLFYKNFLATNAHAELVTVSDGILIKDMGVQHAGGSLELNGRLIQGDNLNRFNINTTVNRVNVRDFFRSFDNFGLSGITYQNLKGFLSATAHISGGITDNGNLVPRSIKGVANVKLSNAELLDYSPLVSVGRFAFPFRNMKDIVIPSLNAKFDIHGDKIIINPMQINSSVINADVAGTYALSRGTNIAFDVPLRNPKNDEGITDKDELQQRRFKGLVLHLVAKDDENGKIKIGWNHDHK</sequence>
<protein>
    <submittedName>
        <fullName evidence="3">AsmA family protein</fullName>
    </submittedName>
</protein>
<proteinExistence type="predicted"/>
<keyword evidence="4" id="KW-1185">Reference proteome</keyword>
<evidence type="ECO:0000256" key="1">
    <source>
        <dbReference type="SAM" id="Phobius"/>
    </source>
</evidence>
<evidence type="ECO:0000313" key="3">
    <source>
        <dbReference type="EMBL" id="QJD98063.1"/>
    </source>
</evidence>
<dbReference type="InterPro" id="IPR052894">
    <property type="entry name" value="AsmA-related"/>
</dbReference>
<dbReference type="GO" id="GO:0005886">
    <property type="term" value="C:plasma membrane"/>
    <property type="evidence" value="ECO:0007669"/>
    <property type="project" value="TreeGrafter"/>
</dbReference>